<feature type="transmembrane region" description="Helical" evidence="1">
    <location>
        <begin position="21"/>
        <end position="38"/>
    </location>
</feature>
<reference evidence="2" key="1">
    <citation type="journal article" date="2020" name="Stud. Mycol.">
        <title>101 Dothideomycetes genomes: a test case for predicting lifestyles and emergence of pathogens.</title>
        <authorList>
            <person name="Haridas S."/>
            <person name="Albert R."/>
            <person name="Binder M."/>
            <person name="Bloem J."/>
            <person name="Labutti K."/>
            <person name="Salamov A."/>
            <person name="Andreopoulos B."/>
            <person name="Baker S."/>
            <person name="Barry K."/>
            <person name="Bills G."/>
            <person name="Bluhm B."/>
            <person name="Cannon C."/>
            <person name="Castanera R."/>
            <person name="Culley D."/>
            <person name="Daum C."/>
            <person name="Ezra D."/>
            <person name="Gonzalez J."/>
            <person name="Henrissat B."/>
            <person name="Kuo A."/>
            <person name="Liang C."/>
            <person name="Lipzen A."/>
            <person name="Lutzoni F."/>
            <person name="Magnuson J."/>
            <person name="Mondo S."/>
            <person name="Nolan M."/>
            <person name="Ohm R."/>
            <person name="Pangilinan J."/>
            <person name="Park H.-J."/>
            <person name="Ramirez L."/>
            <person name="Alfaro M."/>
            <person name="Sun H."/>
            <person name="Tritt A."/>
            <person name="Yoshinaga Y."/>
            <person name="Zwiers L.-H."/>
            <person name="Turgeon B."/>
            <person name="Goodwin S."/>
            <person name="Spatafora J."/>
            <person name="Crous P."/>
            <person name="Grigoriev I."/>
        </authorList>
    </citation>
    <scope>NUCLEOTIDE SEQUENCE</scope>
    <source>
        <strain evidence="2">CBS 269.34</strain>
    </source>
</reference>
<keyword evidence="1" id="KW-0472">Membrane</keyword>
<evidence type="ECO:0000313" key="2">
    <source>
        <dbReference type="EMBL" id="KAF2502103.1"/>
    </source>
</evidence>
<keyword evidence="1" id="KW-0812">Transmembrane</keyword>
<organism evidence="2 3">
    <name type="scientific">Lophium mytilinum</name>
    <dbReference type="NCBI Taxonomy" id="390894"/>
    <lineage>
        <taxon>Eukaryota</taxon>
        <taxon>Fungi</taxon>
        <taxon>Dikarya</taxon>
        <taxon>Ascomycota</taxon>
        <taxon>Pezizomycotina</taxon>
        <taxon>Dothideomycetes</taxon>
        <taxon>Pleosporomycetidae</taxon>
        <taxon>Mytilinidiales</taxon>
        <taxon>Mytilinidiaceae</taxon>
        <taxon>Lophium</taxon>
    </lineage>
</organism>
<dbReference type="Proteomes" id="UP000799750">
    <property type="component" value="Unassembled WGS sequence"/>
</dbReference>
<accession>A0A6A6REE3</accession>
<keyword evidence="3" id="KW-1185">Reference proteome</keyword>
<name>A0A6A6REE3_9PEZI</name>
<protein>
    <submittedName>
        <fullName evidence="2">Uncharacterized protein</fullName>
    </submittedName>
</protein>
<gene>
    <name evidence="2" type="ORF">BU16DRAFT_554174</name>
</gene>
<dbReference type="AlphaFoldDB" id="A0A6A6REE3"/>
<dbReference type="EMBL" id="MU004181">
    <property type="protein sequence ID" value="KAF2502103.1"/>
    <property type="molecule type" value="Genomic_DNA"/>
</dbReference>
<evidence type="ECO:0000313" key="3">
    <source>
        <dbReference type="Proteomes" id="UP000799750"/>
    </source>
</evidence>
<sequence>MNYTRSAEAQELREGFVGVDLFRLQCLIISAVILAYLLNAGASKSSSQSFCGSFEKCRASLWFPWSLERVRSAMPRAIRRSCAAAKVVLRALEMCRAASWLPWPIQGDVHRDVKMVLPTSHLAVLPSLILRLRAAATDSSDSAPVNLHSDA</sequence>
<keyword evidence="1" id="KW-1133">Transmembrane helix</keyword>
<evidence type="ECO:0000256" key="1">
    <source>
        <dbReference type="SAM" id="Phobius"/>
    </source>
</evidence>
<proteinExistence type="predicted"/>